<gene>
    <name evidence="1" type="ORF">KSB_28850</name>
</gene>
<organism evidence="1 2">
    <name type="scientific">Ktedonobacter robiniae</name>
    <dbReference type="NCBI Taxonomy" id="2778365"/>
    <lineage>
        <taxon>Bacteria</taxon>
        <taxon>Bacillati</taxon>
        <taxon>Chloroflexota</taxon>
        <taxon>Ktedonobacteria</taxon>
        <taxon>Ktedonobacterales</taxon>
        <taxon>Ktedonobacteraceae</taxon>
        <taxon>Ktedonobacter</taxon>
    </lineage>
</organism>
<dbReference type="EMBL" id="BNJG01000001">
    <property type="protein sequence ID" value="GHO54410.1"/>
    <property type="molecule type" value="Genomic_DNA"/>
</dbReference>
<evidence type="ECO:0000313" key="1">
    <source>
        <dbReference type="EMBL" id="GHO54410.1"/>
    </source>
</evidence>
<protein>
    <recommendedName>
        <fullName evidence="3">ClbS/DfsB family four-helix bundle protein</fullName>
    </recommendedName>
</protein>
<proteinExistence type="predicted"/>
<accession>A0ABQ3UNX7</accession>
<dbReference type="Proteomes" id="UP000654345">
    <property type="component" value="Unassembled WGS sequence"/>
</dbReference>
<dbReference type="Gene3D" id="1.20.120.450">
    <property type="entry name" value="dinb family like domain"/>
    <property type="match status" value="1"/>
</dbReference>
<dbReference type="Pfam" id="PF08020">
    <property type="entry name" value="DUF1706"/>
    <property type="match status" value="1"/>
</dbReference>
<keyword evidence="2" id="KW-1185">Reference proteome</keyword>
<evidence type="ECO:0000313" key="2">
    <source>
        <dbReference type="Proteomes" id="UP000654345"/>
    </source>
</evidence>
<reference evidence="1 2" key="1">
    <citation type="journal article" date="2021" name="Int. J. Syst. Evol. Microbiol.">
        <title>Reticulibacter mediterranei gen. nov., sp. nov., within the new family Reticulibacteraceae fam. nov., and Ktedonospora formicarum gen. nov., sp. nov., Ktedonobacter robiniae sp. nov., Dictyobacter formicarum sp. nov. and Dictyobacter arantiisoli sp. nov., belonging to the class Ktedonobacteria.</title>
        <authorList>
            <person name="Yabe S."/>
            <person name="Zheng Y."/>
            <person name="Wang C.M."/>
            <person name="Sakai Y."/>
            <person name="Abe K."/>
            <person name="Yokota A."/>
            <person name="Donadio S."/>
            <person name="Cavaletti L."/>
            <person name="Monciardini P."/>
        </authorList>
    </citation>
    <scope>NUCLEOTIDE SEQUENCE [LARGE SCALE GENOMIC DNA]</scope>
    <source>
        <strain evidence="1 2">SOSP1-30</strain>
    </source>
</reference>
<dbReference type="SUPFAM" id="SSF109854">
    <property type="entry name" value="DinB/YfiT-like putative metalloenzymes"/>
    <property type="match status" value="1"/>
</dbReference>
<comment type="caution">
    <text evidence="1">The sequence shown here is derived from an EMBL/GenBank/DDBJ whole genome shotgun (WGS) entry which is preliminary data.</text>
</comment>
<dbReference type="RefSeq" id="WP_201371133.1">
    <property type="nucleotide sequence ID" value="NZ_BNJG01000001.1"/>
</dbReference>
<dbReference type="InterPro" id="IPR012550">
    <property type="entry name" value="DUF1706"/>
</dbReference>
<sequence>MGKQTFLDTLHGERTQWDAQVAQVDEERMTQSGFAGKWSLKDVIAHIAVYEEWTANDIQRARRGEQPEWDPELTGVSDDERNARLYEQQRGRTLADTLAFSWRAYQQLVEAIQALSNEEFNSTDGLGGRLHSFWVGRPLWEGLVGNAYQHYREHSPDLKAWLDGQAEVGK</sequence>
<dbReference type="InterPro" id="IPR034660">
    <property type="entry name" value="DinB/YfiT-like"/>
</dbReference>
<name>A0ABQ3UNX7_9CHLR</name>
<evidence type="ECO:0008006" key="3">
    <source>
        <dbReference type="Google" id="ProtNLM"/>
    </source>
</evidence>